<proteinExistence type="predicted"/>
<feature type="compositionally biased region" description="Basic and acidic residues" evidence="6">
    <location>
        <begin position="204"/>
        <end position="214"/>
    </location>
</feature>
<evidence type="ECO:0000256" key="2">
    <source>
        <dbReference type="ARBA" id="ARBA00022475"/>
    </source>
</evidence>
<comment type="caution">
    <text evidence="9">The sequence shown here is derived from an EMBL/GenBank/DDBJ whole genome shotgun (WGS) entry which is preliminary data.</text>
</comment>
<dbReference type="OrthoDB" id="199599at2759"/>
<evidence type="ECO:0000256" key="5">
    <source>
        <dbReference type="ARBA" id="ARBA00023136"/>
    </source>
</evidence>
<accession>A0A8H5CT87</accession>
<protein>
    <recommendedName>
        <fullName evidence="8">DUF202 domain-containing protein</fullName>
    </recommendedName>
</protein>
<evidence type="ECO:0000259" key="8">
    <source>
        <dbReference type="Pfam" id="PF02656"/>
    </source>
</evidence>
<dbReference type="InterPro" id="IPR052053">
    <property type="entry name" value="IM_YidH-like"/>
</dbReference>
<feature type="region of interest" description="Disordered" evidence="6">
    <location>
        <begin position="95"/>
        <end position="217"/>
    </location>
</feature>
<evidence type="ECO:0000313" key="9">
    <source>
        <dbReference type="EMBL" id="KAF5347537.1"/>
    </source>
</evidence>
<keyword evidence="2" id="KW-1003">Cell membrane</keyword>
<evidence type="ECO:0000256" key="6">
    <source>
        <dbReference type="SAM" id="MobiDB-lite"/>
    </source>
</evidence>
<gene>
    <name evidence="9" type="ORF">D9758_014505</name>
</gene>
<dbReference type="AlphaFoldDB" id="A0A8H5CT87"/>
<dbReference type="PANTHER" id="PTHR34187:SF2">
    <property type="entry name" value="DUF202 DOMAIN-CONTAINING PROTEIN"/>
    <property type="match status" value="1"/>
</dbReference>
<feature type="domain" description="DUF202" evidence="8">
    <location>
        <begin position="238"/>
        <end position="313"/>
    </location>
</feature>
<dbReference type="EMBL" id="JAACJM010000092">
    <property type="protein sequence ID" value="KAF5347537.1"/>
    <property type="molecule type" value="Genomic_DNA"/>
</dbReference>
<evidence type="ECO:0000313" key="10">
    <source>
        <dbReference type="Proteomes" id="UP000559256"/>
    </source>
</evidence>
<feature type="compositionally biased region" description="Low complexity" evidence="6">
    <location>
        <begin position="108"/>
        <end position="117"/>
    </location>
</feature>
<keyword evidence="3 7" id="KW-0812">Transmembrane</keyword>
<sequence>MSFAIVAGSCMEEEVLHGRENRKRRRIWEEGAQKGSEPDCTTPLLQDQNQKRDRKNRHGLDCTYASLARLRRSASCSASDSGLGGSSSLGRRLEQEDDFKGQFPPPSSSSSSSSKSPTGAFVDGHGRFGRDSESVAEDETEADGKSRLSAASLPDTAAVTRATSTGVGDIQPSSYTKGPSRAFSPDPGPSSHTPCDLRHQRKCSKQDTDDDRQNKKSTLTWSTFTPSLILENNGSVARDHLASERTFLAYLRTSLALAGSGVGLVQLMEEDTSMRDRDQGGIAYASAKPLGCMLVCFGIGVLGIGFCRFFSVQLALVQGQFPVARSVAAVLGVTLAVMMVSVLGILIAEKV</sequence>
<feature type="region of interest" description="Disordered" evidence="6">
    <location>
        <begin position="20"/>
        <end position="59"/>
    </location>
</feature>
<name>A0A8H5CT87_9AGAR</name>
<dbReference type="Pfam" id="PF02656">
    <property type="entry name" value="DUF202"/>
    <property type="match status" value="1"/>
</dbReference>
<evidence type="ECO:0000256" key="1">
    <source>
        <dbReference type="ARBA" id="ARBA00004651"/>
    </source>
</evidence>
<feature type="transmembrane region" description="Helical" evidence="7">
    <location>
        <begin position="247"/>
        <end position="268"/>
    </location>
</feature>
<feature type="compositionally biased region" description="Polar residues" evidence="6">
    <location>
        <begin position="161"/>
        <end position="177"/>
    </location>
</feature>
<dbReference type="Proteomes" id="UP000559256">
    <property type="component" value="Unassembled WGS sequence"/>
</dbReference>
<dbReference type="InterPro" id="IPR003807">
    <property type="entry name" value="DUF202"/>
</dbReference>
<evidence type="ECO:0000256" key="4">
    <source>
        <dbReference type="ARBA" id="ARBA00022989"/>
    </source>
</evidence>
<keyword evidence="10" id="KW-1185">Reference proteome</keyword>
<reference evidence="9 10" key="1">
    <citation type="journal article" date="2020" name="ISME J.">
        <title>Uncovering the hidden diversity of litter-decomposition mechanisms in mushroom-forming fungi.</title>
        <authorList>
            <person name="Floudas D."/>
            <person name="Bentzer J."/>
            <person name="Ahren D."/>
            <person name="Johansson T."/>
            <person name="Persson P."/>
            <person name="Tunlid A."/>
        </authorList>
    </citation>
    <scope>NUCLEOTIDE SEQUENCE [LARGE SCALE GENOMIC DNA]</scope>
    <source>
        <strain evidence="9 10">CBS 291.85</strain>
    </source>
</reference>
<dbReference type="PANTHER" id="PTHR34187">
    <property type="entry name" value="FGR18P"/>
    <property type="match status" value="1"/>
</dbReference>
<evidence type="ECO:0000256" key="7">
    <source>
        <dbReference type="SAM" id="Phobius"/>
    </source>
</evidence>
<dbReference type="GO" id="GO:0005886">
    <property type="term" value="C:plasma membrane"/>
    <property type="evidence" value="ECO:0007669"/>
    <property type="project" value="UniProtKB-SubCell"/>
</dbReference>
<organism evidence="9 10">
    <name type="scientific">Tetrapyrgos nigripes</name>
    <dbReference type="NCBI Taxonomy" id="182062"/>
    <lineage>
        <taxon>Eukaryota</taxon>
        <taxon>Fungi</taxon>
        <taxon>Dikarya</taxon>
        <taxon>Basidiomycota</taxon>
        <taxon>Agaricomycotina</taxon>
        <taxon>Agaricomycetes</taxon>
        <taxon>Agaricomycetidae</taxon>
        <taxon>Agaricales</taxon>
        <taxon>Marasmiineae</taxon>
        <taxon>Marasmiaceae</taxon>
        <taxon>Tetrapyrgos</taxon>
    </lineage>
</organism>
<evidence type="ECO:0000256" key="3">
    <source>
        <dbReference type="ARBA" id="ARBA00022692"/>
    </source>
</evidence>
<keyword evidence="4 7" id="KW-1133">Transmembrane helix</keyword>
<feature type="transmembrane region" description="Helical" evidence="7">
    <location>
        <begin position="289"/>
        <end position="311"/>
    </location>
</feature>
<comment type="subcellular location">
    <subcellularLocation>
        <location evidence="1">Cell membrane</location>
        <topology evidence="1">Multi-pass membrane protein</topology>
    </subcellularLocation>
</comment>
<feature type="compositionally biased region" description="Basic and acidic residues" evidence="6">
    <location>
        <begin position="124"/>
        <end position="133"/>
    </location>
</feature>
<feature type="transmembrane region" description="Helical" evidence="7">
    <location>
        <begin position="323"/>
        <end position="348"/>
    </location>
</feature>
<keyword evidence="5 7" id="KW-0472">Membrane</keyword>